<evidence type="ECO:0000256" key="6">
    <source>
        <dbReference type="ARBA" id="ARBA00022679"/>
    </source>
</evidence>
<evidence type="ECO:0000256" key="2">
    <source>
        <dbReference type="ARBA" id="ARBA00002901"/>
    </source>
</evidence>
<organism evidence="13 14">
    <name type="scientific">Candidatus Thiodiazotropha taylori</name>
    <dbReference type="NCBI Taxonomy" id="2792791"/>
    <lineage>
        <taxon>Bacteria</taxon>
        <taxon>Pseudomonadati</taxon>
        <taxon>Pseudomonadota</taxon>
        <taxon>Gammaproteobacteria</taxon>
        <taxon>Chromatiales</taxon>
        <taxon>Sedimenticolaceae</taxon>
        <taxon>Candidatus Thiodiazotropha</taxon>
    </lineage>
</organism>
<evidence type="ECO:0000256" key="4">
    <source>
        <dbReference type="ARBA" id="ARBA00010763"/>
    </source>
</evidence>
<keyword evidence="5 11" id="KW-0500">Molybdenum</keyword>
<dbReference type="Pfam" id="PF00994">
    <property type="entry name" value="MoCF_biosynth"/>
    <property type="match status" value="1"/>
</dbReference>
<dbReference type="InterPro" id="IPR038987">
    <property type="entry name" value="MoeA-like"/>
</dbReference>
<evidence type="ECO:0000256" key="9">
    <source>
        <dbReference type="ARBA" id="ARBA00023150"/>
    </source>
</evidence>
<dbReference type="InterPro" id="IPR005110">
    <property type="entry name" value="MoeA_linker/N"/>
</dbReference>
<comment type="caution">
    <text evidence="13">The sequence shown here is derived from an EMBL/GenBank/DDBJ whole genome shotgun (WGS) entry which is preliminary data.</text>
</comment>
<dbReference type="SUPFAM" id="SSF53218">
    <property type="entry name" value="Molybdenum cofactor biosynthesis proteins"/>
    <property type="match status" value="1"/>
</dbReference>
<evidence type="ECO:0000313" key="14">
    <source>
        <dbReference type="Proteomes" id="UP000770889"/>
    </source>
</evidence>
<dbReference type="GO" id="GO:0005829">
    <property type="term" value="C:cytosol"/>
    <property type="evidence" value="ECO:0007669"/>
    <property type="project" value="TreeGrafter"/>
</dbReference>
<dbReference type="InterPro" id="IPR008284">
    <property type="entry name" value="MoCF_biosynth_CS"/>
</dbReference>
<gene>
    <name evidence="13" type="ORF">KME65_19635</name>
</gene>
<dbReference type="GO" id="GO:0046872">
    <property type="term" value="F:metal ion binding"/>
    <property type="evidence" value="ECO:0007669"/>
    <property type="project" value="UniProtKB-UniRule"/>
</dbReference>
<dbReference type="SUPFAM" id="SSF63882">
    <property type="entry name" value="MoeA N-terminal region -like"/>
    <property type="match status" value="1"/>
</dbReference>
<feature type="domain" description="MoaB/Mog" evidence="12">
    <location>
        <begin position="197"/>
        <end position="334"/>
    </location>
</feature>
<dbReference type="PROSITE" id="PS01079">
    <property type="entry name" value="MOCF_BIOSYNTHESIS_2"/>
    <property type="match status" value="1"/>
</dbReference>
<evidence type="ECO:0000256" key="8">
    <source>
        <dbReference type="ARBA" id="ARBA00022842"/>
    </source>
</evidence>
<dbReference type="Proteomes" id="UP000770889">
    <property type="component" value="Unassembled WGS sequence"/>
</dbReference>
<comment type="function">
    <text evidence="2 11">Catalyzes the insertion of molybdate into adenylated molybdopterin with the concomitant release of AMP.</text>
</comment>
<keyword evidence="6 11" id="KW-0808">Transferase</keyword>
<protein>
    <recommendedName>
        <fullName evidence="11">Molybdopterin molybdenumtransferase</fullName>
        <ecNumber evidence="11">2.10.1.1</ecNumber>
    </recommendedName>
</protein>
<dbReference type="InterPro" id="IPR036688">
    <property type="entry name" value="MoeA_C_domain_IV_sf"/>
</dbReference>
<dbReference type="GO" id="GO:0061599">
    <property type="term" value="F:molybdopterin molybdotransferase activity"/>
    <property type="evidence" value="ECO:0007669"/>
    <property type="project" value="UniProtKB-UniRule"/>
</dbReference>
<dbReference type="Gene3D" id="3.40.980.10">
    <property type="entry name" value="MoaB/Mog-like domain"/>
    <property type="match status" value="1"/>
</dbReference>
<dbReference type="Pfam" id="PF03454">
    <property type="entry name" value="MoeA_C"/>
    <property type="match status" value="1"/>
</dbReference>
<dbReference type="FunFam" id="3.40.980.10:FF:000004">
    <property type="entry name" value="Molybdopterin molybdenumtransferase"/>
    <property type="match status" value="1"/>
</dbReference>
<sequence length="423" mass="45315">MSSQAIGSSVSCADPEAPSTLTVAAAREAILKNITPVRTTLRLPLRDALNAVLAEEIISPIDVPGHTNSAMDGYAIAGRDLPEGEYKDFTLIGTAIAGAPFDRPCGSGETIRIMTGAPIPAGTDTVVMQEQILLIDERLVRIAKGHRPGQNVRQAGEDIARGSVVLHPGRRLTPADLGILASLGFAEVSVRRRPRVAFFSTGDELRSVGEPLAAGEVYDSNRYSLHGMLRKADVELLDMGVVGDEPVALKEAFDRAAEAADIVVTSGGVSVGEADYTKAILQQLGEMQFWKIAMKPGRPLAFGKLANSHFFGLPGNPVAVMVTFYQFVLPALHYLATGTPYQPLILEAESGQVIRKKAGRYEFVRGLMQRQEDGSYRVEPVGRQGSGILTSMSRGNCFILLPEDCAGVESGDRVTVQPFDTLV</sequence>
<evidence type="ECO:0000256" key="3">
    <source>
        <dbReference type="ARBA" id="ARBA00005046"/>
    </source>
</evidence>
<comment type="cofactor">
    <cofactor evidence="1 11">
        <name>Mg(2+)</name>
        <dbReference type="ChEBI" id="CHEBI:18420"/>
    </cofactor>
</comment>
<dbReference type="InterPro" id="IPR036135">
    <property type="entry name" value="MoeA_linker/N_sf"/>
</dbReference>
<dbReference type="AlphaFoldDB" id="A0A944MG17"/>
<dbReference type="SMART" id="SM00852">
    <property type="entry name" value="MoCF_biosynth"/>
    <property type="match status" value="1"/>
</dbReference>
<comment type="pathway">
    <text evidence="3 11">Cofactor biosynthesis; molybdopterin biosynthesis.</text>
</comment>
<dbReference type="EMBL" id="JAHHGM010000029">
    <property type="protein sequence ID" value="MBT2991178.1"/>
    <property type="molecule type" value="Genomic_DNA"/>
</dbReference>
<reference evidence="13 14" key="1">
    <citation type="submission" date="2021-05" db="EMBL/GenBank/DDBJ databases">
        <title>Genetic and Functional Diversity in Clade A Lucinid endosymbionts from the Bahamas.</title>
        <authorList>
            <person name="Giani N.M."/>
            <person name="Engel A.S."/>
            <person name="Campbell B.J."/>
        </authorList>
    </citation>
    <scope>NUCLEOTIDE SEQUENCE [LARGE SCALE GENOMIC DNA]</scope>
    <source>
        <strain evidence="13">LUC16012Gg_MoonRockCtena</strain>
    </source>
</reference>
<dbReference type="NCBIfam" id="NF045515">
    <property type="entry name" value="Glp_gephyrin"/>
    <property type="match status" value="1"/>
</dbReference>
<dbReference type="SUPFAM" id="SSF63867">
    <property type="entry name" value="MoeA C-terminal domain-like"/>
    <property type="match status" value="1"/>
</dbReference>
<dbReference type="InterPro" id="IPR005111">
    <property type="entry name" value="MoeA_C_domain_IV"/>
</dbReference>
<comment type="similarity">
    <text evidence="4 11">Belongs to the MoeA family.</text>
</comment>
<dbReference type="GO" id="GO:0006777">
    <property type="term" value="P:Mo-molybdopterin cofactor biosynthetic process"/>
    <property type="evidence" value="ECO:0007669"/>
    <property type="project" value="UniProtKB-UniRule"/>
</dbReference>
<evidence type="ECO:0000259" key="12">
    <source>
        <dbReference type="SMART" id="SM00852"/>
    </source>
</evidence>
<dbReference type="Gene3D" id="3.90.105.10">
    <property type="entry name" value="Molybdopterin biosynthesis moea protein, domain 2"/>
    <property type="match status" value="1"/>
</dbReference>
<dbReference type="EC" id="2.10.1.1" evidence="11"/>
<evidence type="ECO:0000313" key="13">
    <source>
        <dbReference type="EMBL" id="MBT2991178.1"/>
    </source>
</evidence>
<comment type="catalytic activity">
    <reaction evidence="10">
        <text>adenylyl-molybdopterin + molybdate = Mo-molybdopterin + AMP + H(+)</text>
        <dbReference type="Rhea" id="RHEA:35047"/>
        <dbReference type="ChEBI" id="CHEBI:15378"/>
        <dbReference type="ChEBI" id="CHEBI:36264"/>
        <dbReference type="ChEBI" id="CHEBI:62727"/>
        <dbReference type="ChEBI" id="CHEBI:71302"/>
        <dbReference type="ChEBI" id="CHEBI:456215"/>
        <dbReference type="EC" id="2.10.1.1"/>
    </reaction>
</comment>
<name>A0A944MG17_9GAMM</name>
<dbReference type="InterPro" id="IPR001453">
    <property type="entry name" value="MoaB/Mog_dom"/>
</dbReference>
<proteinExistence type="inferred from homology"/>
<accession>A0A944MG17</accession>
<evidence type="ECO:0000256" key="7">
    <source>
        <dbReference type="ARBA" id="ARBA00022723"/>
    </source>
</evidence>
<dbReference type="Gene3D" id="2.170.190.11">
    <property type="entry name" value="Molybdopterin biosynthesis moea protein, domain 3"/>
    <property type="match status" value="1"/>
</dbReference>
<dbReference type="PANTHER" id="PTHR10192:SF5">
    <property type="entry name" value="GEPHYRIN"/>
    <property type="match status" value="1"/>
</dbReference>
<evidence type="ECO:0000256" key="10">
    <source>
        <dbReference type="ARBA" id="ARBA00047317"/>
    </source>
</evidence>
<keyword evidence="7 11" id="KW-0479">Metal-binding</keyword>
<dbReference type="Pfam" id="PF03453">
    <property type="entry name" value="MoeA_N"/>
    <property type="match status" value="1"/>
</dbReference>
<dbReference type="PANTHER" id="PTHR10192">
    <property type="entry name" value="MOLYBDOPTERIN BIOSYNTHESIS PROTEIN"/>
    <property type="match status" value="1"/>
</dbReference>
<dbReference type="NCBIfam" id="TIGR00177">
    <property type="entry name" value="molyb_syn"/>
    <property type="match status" value="1"/>
</dbReference>
<evidence type="ECO:0000256" key="1">
    <source>
        <dbReference type="ARBA" id="ARBA00001946"/>
    </source>
</evidence>
<evidence type="ECO:0000256" key="11">
    <source>
        <dbReference type="RuleBase" id="RU365090"/>
    </source>
</evidence>
<keyword evidence="8 11" id="KW-0460">Magnesium</keyword>
<dbReference type="CDD" id="cd00887">
    <property type="entry name" value="MoeA"/>
    <property type="match status" value="1"/>
</dbReference>
<evidence type="ECO:0000256" key="5">
    <source>
        <dbReference type="ARBA" id="ARBA00022505"/>
    </source>
</evidence>
<dbReference type="Gene3D" id="2.40.340.10">
    <property type="entry name" value="MoeA, C-terminal, domain IV"/>
    <property type="match status" value="1"/>
</dbReference>
<keyword evidence="9 11" id="KW-0501">Molybdenum cofactor biosynthesis</keyword>
<dbReference type="InterPro" id="IPR036425">
    <property type="entry name" value="MoaB/Mog-like_dom_sf"/>
</dbReference>